<name>A0A318FTG3_KLEOX</name>
<comment type="caution">
    <text evidence="1">The sequence shown here is derived from an EMBL/GenBank/DDBJ whole genome shotgun (WGS) entry which is preliminary data.</text>
</comment>
<dbReference type="Proteomes" id="UP000247485">
    <property type="component" value="Unassembled WGS sequence"/>
</dbReference>
<proteinExistence type="predicted"/>
<evidence type="ECO:0000313" key="1">
    <source>
        <dbReference type="EMBL" id="PXW44069.1"/>
    </source>
</evidence>
<organism evidence="1 2">
    <name type="scientific">Klebsiella oxytoca</name>
    <dbReference type="NCBI Taxonomy" id="571"/>
    <lineage>
        <taxon>Bacteria</taxon>
        <taxon>Pseudomonadati</taxon>
        <taxon>Pseudomonadota</taxon>
        <taxon>Gammaproteobacteria</taxon>
        <taxon>Enterobacterales</taxon>
        <taxon>Enterobacteriaceae</taxon>
        <taxon>Klebsiella/Raoultella group</taxon>
        <taxon>Klebsiella</taxon>
    </lineage>
</organism>
<dbReference type="AlphaFoldDB" id="A0A318FTG3"/>
<gene>
    <name evidence="1" type="ORF">DET57_110184</name>
</gene>
<reference evidence="1 2" key="1">
    <citation type="submission" date="2018-05" db="EMBL/GenBank/DDBJ databases">
        <title>Freshwater and sediment microbial communities from various areas in North America, analyzing microbe dynamics in response to fracking.</title>
        <authorList>
            <person name="Lamendella R."/>
        </authorList>
    </citation>
    <scope>NUCLEOTIDE SEQUENCE [LARGE SCALE GENOMIC DNA]</scope>
    <source>
        <strain evidence="1 2">67</strain>
    </source>
</reference>
<evidence type="ECO:0000313" key="2">
    <source>
        <dbReference type="Proteomes" id="UP000247485"/>
    </source>
</evidence>
<sequence length="71" mass="8038">MLFFPITVGFCYEILAKRSVDISRFAMRLTGLLVHNPLQAVARTGAPTPPPGMHCFTTHHNSFYKLPLFFI</sequence>
<dbReference type="EMBL" id="QJJG01000010">
    <property type="protein sequence ID" value="PXW44069.1"/>
    <property type="molecule type" value="Genomic_DNA"/>
</dbReference>
<protein>
    <submittedName>
        <fullName evidence="1">Uncharacterized protein</fullName>
    </submittedName>
</protein>
<accession>A0A318FTG3</accession>